<feature type="non-terminal residue" evidence="2">
    <location>
        <position position="615"/>
    </location>
</feature>
<name>A0A6A3H2U2_9STRA</name>
<accession>A0A6A3H2U2</accession>
<dbReference type="InterPro" id="IPR013103">
    <property type="entry name" value="RVT_2"/>
</dbReference>
<evidence type="ECO:0000259" key="1">
    <source>
        <dbReference type="Pfam" id="PF07727"/>
    </source>
</evidence>
<dbReference type="SUPFAM" id="SSF56672">
    <property type="entry name" value="DNA/RNA polymerases"/>
    <property type="match status" value="1"/>
</dbReference>
<dbReference type="AlphaFoldDB" id="A0A6A3H2U2"/>
<dbReference type="InterPro" id="IPR043502">
    <property type="entry name" value="DNA/RNA_pol_sf"/>
</dbReference>
<feature type="domain" description="Reverse transcriptase Ty1/copia-type" evidence="1">
    <location>
        <begin position="109"/>
        <end position="343"/>
    </location>
</feature>
<organism evidence="2 3">
    <name type="scientific">Phytophthora rubi</name>
    <dbReference type="NCBI Taxonomy" id="129364"/>
    <lineage>
        <taxon>Eukaryota</taxon>
        <taxon>Sar</taxon>
        <taxon>Stramenopiles</taxon>
        <taxon>Oomycota</taxon>
        <taxon>Peronosporomycetes</taxon>
        <taxon>Peronosporales</taxon>
        <taxon>Peronosporaceae</taxon>
        <taxon>Phytophthora</taxon>
    </lineage>
</organism>
<dbReference type="Pfam" id="PF07727">
    <property type="entry name" value="RVT_2"/>
    <property type="match status" value="1"/>
</dbReference>
<comment type="caution">
    <text evidence="2">The sequence shown here is derived from an EMBL/GenBank/DDBJ whole genome shotgun (WGS) entry which is preliminary data.</text>
</comment>
<dbReference type="EMBL" id="QXFV01005804">
    <property type="protein sequence ID" value="KAE8963547.1"/>
    <property type="molecule type" value="Genomic_DNA"/>
</dbReference>
<evidence type="ECO:0000313" key="3">
    <source>
        <dbReference type="Proteomes" id="UP000429607"/>
    </source>
</evidence>
<gene>
    <name evidence="2" type="ORF">PR001_g29341</name>
</gene>
<evidence type="ECO:0000313" key="2">
    <source>
        <dbReference type="EMBL" id="KAE8963547.1"/>
    </source>
</evidence>
<dbReference type="PANTHER" id="PTHR11439:SF491">
    <property type="entry name" value="INTEGRASE CATALYTIC DOMAIN-CONTAINING PROTEIN"/>
    <property type="match status" value="1"/>
</dbReference>
<reference evidence="2 3" key="1">
    <citation type="submission" date="2018-09" db="EMBL/GenBank/DDBJ databases">
        <title>Genomic investigation of the strawberry pathogen Phytophthora fragariae indicates pathogenicity is determined by transcriptional variation in three key races.</title>
        <authorList>
            <person name="Adams T.M."/>
            <person name="Armitage A.D."/>
            <person name="Sobczyk M.K."/>
            <person name="Bates H.J."/>
            <person name="Dunwell J.M."/>
            <person name="Nellist C.F."/>
            <person name="Harrison R.J."/>
        </authorList>
    </citation>
    <scope>NUCLEOTIDE SEQUENCE [LARGE SCALE GENOMIC DNA]</scope>
    <source>
        <strain evidence="2 3">SCRP249</strain>
    </source>
</reference>
<sequence length="615" mass="69022">MLYAALAEFFDIEQTAFPEISEIAEKTHELETAAEDDESIAALYAAFTNLLESKVPLAGRRWHESEVQLPRSPRDVRTSPQRKEWWQEMEKEMAAMEEKDVLELVPEDEIPAGKKLLQTMWRYQLKTDLLGYIMRFRSWLVALGNMQEPGIDFTDTFSPVARMASLRLFLALCMILKLTPYQCDVNTAYLNALLKIVHYIKSIPGFPCPKGMVWKVKRALYGLHQSGREWNELITEWLSNAGFTQCTTEPCMYVHCKGGVTAILLLYVDDIILASNDEQFKVAMFQKLDQAFGIKDQGILHDFLGVQVEITEEGIKLHQTKYAQQILDRFGFSEAQGCRTPMETSMKLQAAKPDDKTDVSFDYRAAVGSLMYLATTTRPDLAYVVGQLSRFVSKPTDKHCGAAKRVLRFLAATKDHGIFFDRKKADSMTGAITINGFCDADWANCPDTRKSISGFVLKVAGGPVSWSARRQSVVAQSTAEAEYVAACEACMEGRGLANVLKEMLPANIPVHFKLGIDSQSAIALATNPTYSRRTRHIELRYHFVRDQVTKGQVLLGKVSGLDNPADALTKPLALPKFAKTKTLMGMVPATALTPREVKRKQYFAGRHPTAKRMNL</sequence>
<proteinExistence type="predicted"/>
<dbReference type="PANTHER" id="PTHR11439">
    <property type="entry name" value="GAG-POL-RELATED RETROTRANSPOSON"/>
    <property type="match status" value="1"/>
</dbReference>
<dbReference type="Proteomes" id="UP000429607">
    <property type="component" value="Unassembled WGS sequence"/>
</dbReference>
<dbReference type="CDD" id="cd09272">
    <property type="entry name" value="RNase_HI_RT_Ty1"/>
    <property type="match status" value="1"/>
</dbReference>
<protein>
    <recommendedName>
        <fullName evidence="1">Reverse transcriptase Ty1/copia-type domain-containing protein</fullName>
    </recommendedName>
</protein>